<comment type="caution">
    <text evidence="2">The sequence shown here is derived from an EMBL/GenBank/DDBJ whole genome shotgun (WGS) entry which is preliminary data.</text>
</comment>
<keyword evidence="1" id="KW-0732">Signal</keyword>
<dbReference type="PROSITE" id="PS51257">
    <property type="entry name" value="PROKAR_LIPOPROTEIN"/>
    <property type="match status" value="1"/>
</dbReference>
<dbReference type="Pfam" id="PF20569">
    <property type="entry name" value="DUF6778"/>
    <property type="match status" value="1"/>
</dbReference>
<reference evidence="2 3" key="1">
    <citation type="submission" date="2018-07" db="EMBL/GenBank/DDBJ databases">
        <title>Modular assembly of carbohydrate-degrading microbial communities in the ocean.</title>
        <authorList>
            <person name="Enke T.N."/>
            <person name="Datta M.S."/>
            <person name="Schwartzman J.A."/>
            <person name="Cermak N."/>
            <person name="Schmitz D.A."/>
            <person name="Barrere J."/>
            <person name="Cordero O.X."/>
        </authorList>
    </citation>
    <scope>NUCLEOTIDE SEQUENCE [LARGE SCALE GENOMIC DNA]</scope>
    <source>
        <strain evidence="2 3">C3M10</strain>
    </source>
</reference>
<feature type="chain" id="PRO_5016885586" description="Lipoprotein" evidence="1">
    <location>
        <begin position="22"/>
        <end position="262"/>
    </location>
</feature>
<dbReference type="OrthoDB" id="7836640at2"/>
<gene>
    <name evidence="2" type="ORF">DS909_16310</name>
</gene>
<evidence type="ECO:0000313" key="3">
    <source>
        <dbReference type="Proteomes" id="UP000252706"/>
    </source>
</evidence>
<evidence type="ECO:0000256" key="1">
    <source>
        <dbReference type="SAM" id="SignalP"/>
    </source>
</evidence>
<sequence>MKSMQKILLAGLGLAVSACTAVDVPTRNVPFEQLPTSAVSAPVGYQSTEVGRASIDATSLAPISSASAAANAAPVQSGATSLAAPLQLHPGHAPVTVKSVSVYVPRSLKVSEANRYLPRGDIVWREDPIGDRHAQVQKIVQDALSKGVAGLNGPVEVNLAVNLVRFHALTEKARYTTGGVHSITFDLALVDPKTGEFLTEPRQVRADLDAFGGQQAINAVAHGQTQKVRISNHLAEVIRQELSKPEGYENASLGFFQVLNNL</sequence>
<evidence type="ECO:0008006" key="4">
    <source>
        <dbReference type="Google" id="ProtNLM"/>
    </source>
</evidence>
<dbReference type="InterPro" id="IPR046705">
    <property type="entry name" value="DUF6778"/>
</dbReference>
<accession>A0A366WWI3</accession>
<dbReference type="Proteomes" id="UP000252706">
    <property type="component" value="Unassembled WGS sequence"/>
</dbReference>
<protein>
    <recommendedName>
        <fullName evidence="4">Lipoprotein</fullName>
    </recommendedName>
</protein>
<feature type="signal peptide" evidence="1">
    <location>
        <begin position="1"/>
        <end position="21"/>
    </location>
</feature>
<proteinExistence type="predicted"/>
<dbReference type="RefSeq" id="WP_113824515.1">
    <property type="nucleotide sequence ID" value="NZ_QOCE01000038.1"/>
</dbReference>
<dbReference type="AlphaFoldDB" id="A0A366WWI3"/>
<dbReference type="EMBL" id="QOCE01000038">
    <property type="protein sequence ID" value="RBW52799.1"/>
    <property type="molecule type" value="Genomic_DNA"/>
</dbReference>
<organism evidence="2 3">
    <name type="scientific">Phaeobacter gallaeciensis</name>
    <dbReference type="NCBI Taxonomy" id="60890"/>
    <lineage>
        <taxon>Bacteria</taxon>
        <taxon>Pseudomonadati</taxon>
        <taxon>Pseudomonadota</taxon>
        <taxon>Alphaproteobacteria</taxon>
        <taxon>Rhodobacterales</taxon>
        <taxon>Roseobacteraceae</taxon>
        <taxon>Phaeobacter</taxon>
    </lineage>
</organism>
<evidence type="ECO:0000313" key="2">
    <source>
        <dbReference type="EMBL" id="RBW52799.1"/>
    </source>
</evidence>
<name>A0A366WWI3_9RHOB</name>